<dbReference type="Proteomes" id="UP000319731">
    <property type="component" value="Unassembled WGS sequence"/>
</dbReference>
<evidence type="ECO:0000256" key="3">
    <source>
        <dbReference type="ARBA" id="ARBA00022989"/>
    </source>
</evidence>
<keyword evidence="9" id="KW-1185">Reference proteome</keyword>
<feature type="transmembrane region" description="Helical" evidence="6">
    <location>
        <begin position="27"/>
        <end position="50"/>
    </location>
</feature>
<dbReference type="GO" id="GO:0005506">
    <property type="term" value="F:iron ion binding"/>
    <property type="evidence" value="ECO:0007669"/>
    <property type="project" value="InterPro"/>
</dbReference>
<dbReference type="InterPro" id="IPR050307">
    <property type="entry name" value="Sterol_Desaturase_Related"/>
</dbReference>
<dbReference type="PANTHER" id="PTHR11863">
    <property type="entry name" value="STEROL DESATURASE"/>
    <property type="match status" value="1"/>
</dbReference>
<feature type="compositionally biased region" description="Low complexity" evidence="5">
    <location>
        <begin position="319"/>
        <end position="331"/>
    </location>
</feature>
<proteinExistence type="predicted"/>
<keyword evidence="4 6" id="KW-0472">Membrane</keyword>
<dbReference type="EMBL" id="QEAO01000005">
    <property type="protein sequence ID" value="TPX36145.1"/>
    <property type="molecule type" value="Genomic_DNA"/>
</dbReference>
<comment type="subcellular location">
    <subcellularLocation>
        <location evidence="1">Membrane</location>
    </subcellularLocation>
</comment>
<name>A0A507CEZ0_9FUNG</name>
<keyword evidence="3 6" id="KW-1133">Transmembrane helix</keyword>
<evidence type="ECO:0000256" key="4">
    <source>
        <dbReference type="ARBA" id="ARBA00023136"/>
    </source>
</evidence>
<gene>
    <name evidence="8" type="ORF">SmJEL517_g01671</name>
</gene>
<sequence>MVASVDTIIGSIRDGLASLETSELSMIFLPIFCYWAYSTLFYVLSILRITSVELHKIPTNQPSRRPPNPTVSAVLTKVAIQHVFQAIVALGIAVVARPSSDAPPRQIEEWYIMIPKIVIAALLLDTYQYWMHRWMHLNRYLYRTIHSVHHELTAPYAFGALYNHPLEGLLMDTVGGAVPSILLDMHPWTSTIFFTVATLKTVDDHCGYTLPWDPFQAMFPNNAAYHDLHHYGKGIRYNFSQPFFNFWDYYCNTDYETEMAKLQQKKKHVEHINGTTEEKKKHVEHINDSKKVGSTSNGNAAGKANGKTNGNGHAYTNGSATATVTVTTPVRRSPRRHK</sequence>
<dbReference type="GeneID" id="42002896"/>
<dbReference type="GO" id="GO:0008610">
    <property type="term" value="P:lipid biosynthetic process"/>
    <property type="evidence" value="ECO:0007669"/>
    <property type="project" value="InterPro"/>
</dbReference>
<dbReference type="AlphaFoldDB" id="A0A507CEZ0"/>
<evidence type="ECO:0000256" key="2">
    <source>
        <dbReference type="ARBA" id="ARBA00022692"/>
    </source>
</evidence>
<dbReference type="GO" id="GO:0016491">
    <property type="term" value="F:oxidoreductase activity"/>
    <property type="evidence" value="ECO:0007669"/>
    <property type="project" value="InterPro"/>
</dbReference>
<feature type="compositionally biased region" description="Basic and acidic residues" evidence="5">
    <location>
        <begin position="276"/>
        <end position="291"/>
    </location>
</feature>
<feature type="domain" description="Fatty acid hydroxylase" evidence="7">
    <location>
        <begin position="118"/>
        <end position="253"/>
    </location>
</feature>
<comment type="caution">
    <text evidence="8">The sequence shown here is derived from an EMBL/GenBank/DDBJ whole genome shotgun (WGS) entry which is preliminary data.</text>
</comment>
<evidence type="ECO:0000256" key="1">
    <source>
        <dbReference type="ARBA" id="ARBA00004370"/>
    </source>
</evidence>
<dbReference type="GO" id="GO:0016020">
    <property type="term" value="C:membrane"/>
    <property type="evidence" value="ECO:0007669"/>
    <property type="project" value="UniProtKB-SubCell"/>
</dbReference>
<keyword evidence="2 6" id="KW-0812">Transmembrane</keyword>
<dbReference type="Pfam" id="PF04116">
    <property type="entry name" value="FA_hydroxylase"/>
    <property type="match status" value="1"/>
</dbReference>
<evidence type="ECO:0000313" key="9">
    <source>
        <dbReference type="Proteomes" id="UP000319731"/>
    </source>
</evidence>
<evidence type="ECO:0000256" key="5">
    <source>
        <dbReference type="SAM" id="MobiDB-lite"/>
    </source>
</evidence>
<feature type="compositionally biased region" description="Low complexity" evidence="5">
    <location>
        <begin position="293"/>
        <end position="312"/>
    </location>
</feature>
<evidence type="ECO:0000259" key="7">
    <source>
        <dbReference type="Pfam" id="PF04116"/>
    </source>
</evidence>
<feature type="transmembrane region" description="Helical" evidence="6">
    <location>
        <begin position="110"/>
        <end position="130"/>
    </location>
</feature>
<dbReference type="RefSeq" id="XP_031026458.1">
    <property type="nucleotide sequence ID" value="XM_031167599.1"/>
</dbReference>
<accession>A0A507CEZ0</accession>
<organism evidence="8 9">
    <name type="scientific">Synchytrium microbalum</name>
    <dbReference type="NCBI Taxonomy" id="1806994"/>
    <lineage>
        <taxon>Eukaryota</taxon>
        <taxon>Fungi</taxon>
        <taxon>Fungi incertae sedis</taxon>
        <taxon>Chytridiomycota</taxon>
        <taxon>Chytridiomycota incertae sedis</taxon>
        <taxon>Chytridiomycetes</taxon>
        <taxon>Synchytriales</taxon>
        <taxon>Synchytriaceae</taxon>
        <taxon>Synchytrium</taxon>
    </lineage>
</organism>
<evidence type="ECO:0000313" key="8">
    <source>
        <dbReference type="EMBL" id="TPX36145.1"/>
    </source>
</evidence>
<feature type="transmembrane region" description="Helical" evidence="6">
    <location>
        <begin position="71"/>
        <end position="95"/>
    </location>
</feature>
<evidence type="ECO:0000256" key="6">
    <source>
        <dbReference type="SAM" id="Phobius"/>
    </source>
</evidence>
<dbReference type="OrthoDB" id="408954at2759"/>
<protein>
    <recommendedName>
        <fullName evidence="7">Fatty acid hydroxylase domain-containing protein</fullName>
    </recommendedName>
</protein>
<dbReference type="InterPro" id="IPR006694">
    <property type="entry name" value="Fatty_acid_hydroxylase"/>
</dbReference>
<reference evidence="8 9" key="1">
    <citation type="journal article" date="2019" name="Sci. Rep.">
        <title>Comparative genomics of chytrid fungi reveal insights into the obligate biotrophic and pathogenic lifestyle of Synchytrium endobioticum.</title>
        <authorList>
            <person name="van de Vossenberg B.T.L.H."/>
            <person name="Warris S."/>
            <person name="Nguyen H.D.T."/>
            <person name="van Gent-Pelzer M.P.E."/>
            <person name="Joly D.L."/>
            <person name="van de Geest H.C."/>
            <person name="Bonants P.J.M."/>
            <person name="Smith D.S."/>
            <person name="Levesque C.A."/>
            <person name="van der Lee T.A.J."/>
        </authorList>
    </citation>
    <scope>NUCLEOTIDE SEQUENCE [LARGE SCALE GENOMIC DNA]</scope>
    <source>
        <strain evidence="8 9">JEL517</strain>
    </source>
</reference>
<feature type="region of interest" description="Disordered" evidence="5">
    <location>
        <begin position="274"/>
        <end position="338"/>
    </location>
</feature>
<dbReference type="STRING" id="1806994.A0A507CEZ0"/>